<evidence type="ECO:0000259" key="10">
    <source>
        <dbReference type="Pfam" id="PF00850"/>
    </source>
</evidence>
<keyword evidence="8" id="KW-0804">Transcription</keyword>
<dbReference type="InterPro" id="IPR000286">
    <property type="entry name" value="HDACs"/>
</dbReference>
<keyword evidence="7" id="KW-0805">Transcription regulation</keyword>
<dbReference type="Proteomes" id="UP000037460">
    <property type="component" value="Unassembled WGS sequence"/>
</dbReference>
<dbReference type="GO" id="GO:0005737">
    <property type="term" value="C:cytoplasm"/>
    <property type="evidence" value="ECO:0007669"/>
    <property type="project" value="TreeGrafter"/>
</dbReference>
<protein>
    <recommendedName>
        <fullName evidence="3">histone deacetylase</fullName>
        <ecNumber evidence="3">3.5.1.98</ecNumber>
    </recommendedName>
</protein>
<keyword evidence="6" id="KW-0156">Chromatin regulator</keyword>
<dbReference type="GO" id="GO:0040029">
    <property type="term" value="P:epigenetic regulation of gene expression"/>
    <property type="evidence" value="ECO:0007669"/>
    <property type="project" value="TreeGrafter"/>
</dbReference>
<dbReference type="OrthoDB" id="206754at2759"/>
<evidence type="ECO:0000313" key="12">
    <source>
        <dbReference type="Proteomes" id="UP000037460"/>
    </source>
</evidence>
<comment type="caution">
    <text evidence="11">The sequence shown here is derived from an EMBL/GenBank/DDBJ whole genome shotgun (WGS) entry which is preliminary data.</text>
</comment>
<gene>
    <name evidence="11" type="ORF">Ctob_009927</name>
</gene>
<dbReference type="PANTHER" id="PTHR10625:SF5">
    <property type="entry name" value="HISTONE DEACETYLASE"/>
    <property type="match status" value="1"/>
</dbReference>
<keyword evidence="9" id="KW-0539">Nucleus</keyword>
<dbReference type="Pfam" id="PF00850">
    <property type="entry name" value="Hist_deacetyl"/>
    <property type="match status" value="1"/>
</dbReference>
<dbReference type="InterPro" id="IPR023801">
    <property type="entry name" value="His_deacetylse_dom"/>
</dbReference>
<evidence type="ECO:0000256" key="2">
    <source>
        <dbReference type="ARBA" id="ARBA00007738"/>
    </source>
</evidence>
<dbReference type="EMBL" id="JWZX01001142">
    <property type="protein sequence ID" value="KOO34658.1"/>
    <property type="molecule type" value="Genomic_DNA"/>
</dbReference>
<dbReference type="EC" id="3.5.1.98" evidence="3"/>
<evidence type="ECO:0000256" key="7">
    <source>
        <dbReference type="ARBA" id="ARBA00023015"/>
    </source>
</evidence>
<keyword evidence="5" id="KW-0378">Hydrolase</keyword>
<dbReference type="PRINTS" id="PR01270">
    <property type="entry name" value="HDASUPER"/>
</dbReference>
<comment type="similarity">
    <text evidence="2">Belongs to the histone deacetylase family. HD type 2 subfamily.</text>
</comment>
<dbReference type="AlphaFoldDB" id="A0A0M0K8D8"/>
<dbReference type="Gene3D" id="3.40.800.20">
    <property type="entry name" value="Histone deacetylase domain"/>
    <property type="match status" value="1"/>
</dbReference>
<dbReference type="PANTHER" id="PTHR10625">
    <property type="entry name" value="HISTONE DEACETYLASE HDAC1-RELATED"/>
    <property type="match status" value="1"/>
</dbReference>
<dbReference type="GO" id="GO:0000118">
    <property type="term" value="C:histone deacetylase complex"/>
    <property type="evidence" value="ECO:0007669"/>
    <property type="project" value="TreeGrafter"/>
</dbReference>
<evidence type="ECO:0000256" key="6">
    <source>
        <dbReference type="ARBA" id="ARBA00022853"/>
    </source>
</evidence>
<sequence length="314" mass="32558">MVQSAALLMQKNAANGHPPPSPMPLTPMVMRGNCRNALCVVRPPGHHAGVQGLIPGSTSCGFCVFNSVMVGAAHALQGPLRVPRVAIVDFDVHHGDGSEEIVRALHRAHSLPPNALFFCSIHLYDPGDASFGAFYPGSGAADDLSANVLNVPVAPLWRKSAIGKGGGGRPSVILGGSAPGASPKCACWGCGRAEWRSAFSQRVLPALRAFGPDLLLLSSGFDGGLGDIGNSKLDDKEKYHQGLDLSAADFEWATEQLVSVAAICCPGKVVSVLEGGYGNYEATRDTESGYTVSRAGLAENVGAHLSALAGVNPR</sequence>
<organism evidence="11 12">
    <name type="scientific">Chrysochromulina tobinii</name>
    <dbReference type="NCBI Taxonomy" id="1460289"/>
    <lineage>
        <taxon>Eukaryota</taxon>
        <taxon>Haptista</taxon>
        <taxon>Haptophyta</taxon>
        <taxon>Prymnesiophyceae</taxon>
        <taxon>Prymnesiales</taxon>
        <taxon>Chrysochromulinaceae</taxon>
        <taxon>Chrysochromulina</taxon>
    </lineage>
</organism>
<evidence type="ECO:0000256" key="4">
    <source>
        <dbReference type="ARBA" id="ARBA00022491"/>
    </source>
</evidence>
<dbReference type="InterPro" id="IPR037138">
    <property type="entry name" value="His_deacetylse_dom_sf"/>
</dbReference>
<feature type="domain" description="Histone deacetylase" evidence="10">
    <location>
        <begin position="28"/>
        <end position="285"/>
    </location>
</feature>
<dbReference type="InterPro" id="IPR023696">
    <property type="entry name" value="Ureohydrolase_dom_sf"/>
</dbReference>
<evidence type="ECO:0000256" key="3">
    <source>
        <dbReference type="ARBA" id="ARBA00012111"/>
    </source>
</evidence>
<dbReference type="GO" id="GO:0141221">
    <property type="term" value="F:histone deacetylase activity, hydrolytic mechanism"/>
    <property type="evidence" value="ECO:0007669"/>
    <property type="project" value="UniProtKB-EC"/>
</dbReference>
<dbReference type="SUPFAM" id="SSF52768">
    <property type="entry name" value="Arginase/deacetylase"/>
    <property type="match status" value="2"/>
</dbReference>
<name>A0A0M0K8D8_9EUKA</name>
<proteinExistence type="inferred from homology"/>
<keyword evidence="12" id="KW-1185">Reference proteome</keyword>
<evidence type="ECO:0000256" key="9">
    <source>
        <dbReference type="ARBA" id="ARBA00023242"/>
    </source>
</evidence>
<evidence type="ECO:0000256" key="5">
    <source>
        <dbReference type="ARBA" id="ARBA00022801"/>
    </source>
</evidence>
<accession>A0A0M0K8D8</accession>
<comment type="subcellular location">
    <subcellularLocation>
        <location evidence="1">Nucleus</location>
    </subcellularLocation>
</comment>
<evidence type="ECO:0000256" key="8">
    <source>
        <dbReference type="ARBA" id="ARBA00023163"/>
    </source>
</evidence>
<keyword evidence="4" id="KW-0678">Repressor</keyword>
<evidence type="ECO:0000313" key="11">
    <source>
        <dbReference type="EMBL" id="KOO34658.1"/>
    </source>
</evidence>
<reference evidence="12" key="1">
    <citation type="journal article" date="2015" name="PLoS Genet.">
        <title>Genome Sequence and Transcriptome Analyses of Chrysochromulina tobin: Metabolic Tools for Enhanced Algal Fitness in the Prominent Order Prymnesiales (Haptophyceae).</title>
        <authorList>
            <person name="Hovde B.T."/>
            <person name="Deodato C.R."/>
            <person name="Hunsperger H.M."/>
            <person name="Ryken S.A."/>
            <person name="Yost W."/>
            <person name="Jha R.K."/>
            <person name="Patterson J."/>
            <person name="Monnat R.J. Jr."/>
            <person name="Barlow S.B."/>
            <person name="Starkenburg S.R."/>
            <person name="Cattolico R.A."/>
        </authorList>
    </citation>
    <scope>NUCLEOTIDE SEQUENCE</scope>
    <source>
        <strain evidence="12">CCMP291</strain>
    </source>
</reference>
<evidence type="ECO:0000256" key="1">
    <source>
        <dbReference type="ARBA" id="ARBA00004123"/>
    </source>
</evidence>